<feature type="region of interest" description="Disordered" evidence="1">
    <location>
        <begin position="251"/>
        <end position="275"/>
    </location>
</feature>
<sequence length="534" mass="58222">MLVVGGGFGGVAAALAAVRRGVNVVITEPTRWLGGVLTSQAVPPDEHVWIEQFGSTATYRDFRERIRAYYRAHYPLTARAHANRALNPGAARVSHLCHEPRVALAVLESLLAPHRASGRLRVLLQHEPISASTTGDRVEAVTFRDGTTGRQVTVTAPWFVDATETGDLLPMAGVEHVTGSESQAQTGEPHAPAEARPLNMQPVSVCFALDHLPGADLTIDKPPGYADVAAARPLDWPDGKLSFVTPHPKTRQPLHYRFKPNPDDNPDEIGPDYDDRRAKTIDRNLWTFRRIAARNNFVPGSFASDLTLVNWPQMDYWGGPLFGGSDEEASEHLQGARNLSLSLLYWLQTEAPRPDGGTGWPGLRLRGDVVGDTPDGLAMAPYIRESRRIAAEHTIVEQDIALDVRGQHGAVQHPDSVGIGLYRIDLHPSTGGDPYIDIGCCPYQLPLGALLPVRVENLLPAAKNIGTTHITNGAYRMPLVEWNIGEVVGHLVAFCTENAVSPRAVRQTEDLFAQFSTDLDNAGVERAWPAVKGY</sequence>
<dbReference type="Proteomes" id="UP000318380">
    <property type="component" value="Unassembled WGS sequence"/>
</dbReference>
<dbReference type="InterPro" id="IPR005288">
    <property type="entry name" value="NadB"/>
</dbReference>
<dbReference type="SUPFAM" id="SSF51905">
    <property type="entry name" value="FAD/NAD(P)-binding domain"/>
    <property type="match status" value="1"/>
</dbReference>
<comment type="caution">
    <text evidence="2">The sequence shown here is derived from an EMBL/GenBank/DDBJ whole genome shotgun (WGS) entry which is preliminary data.</text>
</comment>
<reference evidence="2 3" key="1">
    <citation type="submission" date="2019-06" db="EMBL/GenBank/DDBJ databases">
        <title>Sequencing the genomes of 1000 actinobacteria strains.</title>
        <authorList>
            <person name="Klenk H.-P."/>
        </authorList>
    </citation>
    <scope>NUCLEOTIDE SEQUENCE [LARGE SCALE GENOMIC DNA]</scope>
    <source>
        <strain evidence="2 3">DSM 24683</strain>
    </source>
</reference>
<dbReference type="GO" id="GO:0008734">
    <property type="term" value="F:L-aspartate oxidase activity"/>
    <property type="evidence" value="ECO:0007669"/>
    <property type="project" value="InterPro"/>
</dbReference>
<gene>
    <name evidence="2" type="ORF">FB561_6895</name>
</gene>
<dbReference type="AlphaFoldDB" id="A0A561B2C7"/>
<evidence type="ECO:0000313" key="3">
    <source>
        <dbReference type="Proteomes" id="UP000318380"/>
    </source>
</evidence>
<dbReference type="PANTHER" id="PTHR42716">
    <property type="entry name" value="L-ASPARTATE OXIDASE"/>
    <property type="match status" value="1"/>
</dbReference>
<proteinExistence type="predicted"/>
<dbReference type="PANTHER" id="PTHR42716:SF1">
    <property type="entry name" value="SLL0471 PROTEIN"/>
    <property type="match status" value="1"/>
</dbReference>
<organism evidence="2 3">
    <name type="scientific">Kribbella amoyensis</name>
    <dbReference type="NCBI Taxonomy" id="996641"/>
    <lineage>
        <taxon>Bacteria</taxon>
        <taxon>Bacillati</taxon>
        <taxon>Actinomycetota</taxon>
        <taxon>Actinomycetes</taxon>
        <taxon>Propionibacteriales</taxon>
        <taxon>Kribbellaceae</taxon>
        <taxon>Kribbella</taxon>
    </lineage>
</organism>
<dbReference type="InterPro" id="IPR036188">
    <property type="entry name" value="FAD/NAD-bd_sf"/>
</dbReference>
<evidence type="ECO:0000313" key="2">
    <source>
        <dbReference type="EMBL" id="TWD73011.1"/>
    </source>
</evidence>
<protein>
    <submittedName>
        <fullName evidence="2">FAD dependent oxidoreductase</fullName>
    </submittedName>
</protein>
<dbReference type="GO" id="GO:0009435">
    <property type="term" value="P:NAD+ biosynthetic process"/>
    <property type="evidence" value="ECO:0007669"/>
    <property type="project" value="InterPro"/>
</dbReference>
<name>A0A561B2C7_9ACTN</name>
<accession>A0A561B2C7</accession>
<keyword evidence="3" id="KW-1185">Reference proteome</keyword>
<dbReference type="Gene3D" id="3.50.50.60">
    <property type="entry name" value="FAD/NAD(P)-binding domain"/>
    <property type="match status" value="1"/>
</dbReference>
<dbReference type="Pfam" id="PF12831">
    <property type="entry name" value="FAD_oxidored"/>
    <property type="match status" value="1"/>
</dbReference>
<dbReference type="EMBL" id="VIVK01000003">
    <property type="protein sequence ID" value="TWD73011.1"/>
    <property type="molecule type" value="Genomic_DNA"/>
</dbReference>
<evidence type="ECO:0000256" key="1">
    <source>
        <dbReference type="SAM" id="MobiDB-lite"/>
    </source>
</evidence>